<comment type="caution">
    <text evidence="1">The sequence shown here is derived from an EMBL/GenBank/DDBJ whole genome shotgun (WGS) entry which is preliminary data.</text>
</comment>
<accession>A0A8T1AYW3</accession>
<reference evidence="1" key="1">
    <citation type="submission" date="2018-10" db="EMBL/GenBank/DDBJ databases">
        <title>Effector identification in a new, highly contiguous assembly of the strawberry crown rot pathogen Phytophthora cactorum.</title>
        <authorList>
            <person name="Armitage A.D."/>
            <person name="Nellist C.F."/>
            <person name="Bates H."/>
            <person name="Vickerstaff R.J."/>
            <person name="Harrison R.J."/>
        </authorList>
    </citation>
    <scope>NUCLEOTIDE SEQUENCE</scope>
    <source>
        <strain evidence="1">4040</strain>
    </source>
</reference>
<proteinExistence type="predicted"/>
<gene>
    <name evidence="1" type="ORF">PC117_g24616</name>
</gene>
<dbReference type="EMBL" id="RCMK01001696">
    <property type="protein sequence ID" value="KAG2889810.1"/>
    <property type="molecule type" value="Genomic_DNA"/>
</dbReference>
<name>A0A8T1AYW3_9STRA</name>
<dbReference type="AlphaFoldDB" id="A0A8T1AYW3"/>
<protein>
    <recommendedName>
        <fullName evidence="3">DUF2345 domain-containing protein</fullName>
    </recommendedName>
</protein>
<evidence type="ECO:0000313" key="1">
    <source>
        <dbReference type="EMBL" id="KAG2889810.1"/>
    </source>
</evidence>
<evidence type="ECO:0000313" key="2">
    <source>
        <dbReference type="Proteomes" id="UP000736787"/>
    </source>
</evidence>
<evidence type="ECO:0008006" key="3">
    <source>
        <dbReference type="Google" id="ProtNLM"/>
    </source>
</evidence>
<dbReference type="Proteomes" id="UP000736787">
    <property type="component" value="Unassembled WGS sequence"/>
</dbReference>
<sequence length="96" mass="10395">MGNPDIKTFRTKYGKEIMLAPDKIVISAGGMYITVSDENGIEIVSDQNVSITAGQDVVMSGHTIRIAGEKIELTGKGNTITLEEELKMHGAEIKMN</sequence>
<organism evidence="1 2">
    <name type="scientific">Phytophthora cactorum</name>
    <dbReference type="NCBI Taxonomy" id="29920"/>
    <lineage>
        <taxon>Eukaryota</taxon>
        <taxon>Sar</taxon>
        <taxon>Stramenopiles</taxon>
        <taxon>Oomycota</taxon>
        <taxon>Peronosporomycetes</taxon>
        <taxon>Peronosporales</taxon>
        <taxon>Peronosporaceae</taxon>
        <taxon>Phytophthora</taxon>
    </lineage>
</organism>